<feature type="compositionally biased region" description="Polar residues" evidence="6">
    <location>
        <begin position="399"/>
        <end position="419"/>
    </location>
</feature>
<feature type="region of interest" description="Disordered" evidence="6">
    <location>
        <begin position="368"/>
        <end position="432"/>
    </location>
</feature>
<evidence type="ECO:0000256" key="5">
    <source>
        <dbReference type="PROSITE-ProRule" id="PRU00042"/>
    </source>
</evidence>
<feature type="compositionally biased region" description="Low complexity" evidence="6">
    <location>
        <begin position="109"/>
        <end position="127"/>
    </location>
</feature>
<dbReference type="GO" id="GO:0000978">
    <property type="term" value="F:RNA polymerase II cis-regulatory region sequence-specific DNA binding"/>
    <property type="evidence" value="ECO:0007669"/>
    <property type="project" value="TreeGrafter"/>
</dbReference>
<evidence type="ECO:0000256" key="6">
    <source>
        <dbReference type="SAM" id="MobiDB-lite"/>
    </source>
</evidence>
<dbReference type="AlphaFoldDB" id="A0A9D3C215"/>
<organism evidence="8 9">
    <name type="scientific">Nothobranchius furzeri</name>
    <name type="common">Turquoise killifish</name>
    <dbReference type="NCBI Taxonomy" id="105023"/>
    <lineage>
        <taxon>Eukaryota</taxon>
        <taxon>Metazoa</taxon>
        <taxon>Chordata</taxon>
        <taxon>Craniata</taxon>
        <taxon>Vertebrata</taxon>
        <taxon>Euteleostomi</taxon>
        <taxon>Actinopterygii</taxon>
        <taxon>Neopterygii</taxon>
        <taxon>Teleostei</taxon>
        <taxon>Neoteleostei</taxon>
        <taxon>Acanthomorphata</taxon>
        <taxon>Ovalentaria</taxon>
        <taxon>Atherinomorphae</taxon>
        <taxon>Cyprinodontiformes</taxon>
        <taxon>Nothobranchiidae</taxon>
        <taxon>Nothobranchius</taxon>
    </lineage>
</organism>
<dbReference type="PANTHER" id="PTHR19818">
    <property type="entry name" value="ZINC FINGER PROTEIN ZIC AND GLI"/>
    <property type="match status" value="1"/>
</dbReference>
<dbReference type="InterPro" id="IPR050329">
    <property type="entry name" value="GLI_C2H2-zinc-finger"/>
</dbReference>
<dbReference type="FunFam" id="3.30.160.60:FF:000041">
    <property type="entry name" value="Zinc finger protein ZIC 1"/>
    <property type="match status" value="1"/>
</dbReference>
<keyword evidence="2" id="KW-0677">Repeat</keyword>
<evidence type="ECO:0000313" key="9">
    <source>
        <dbReference type="Proteomes" id="UP000822369"/>
    </source>
</evidence>
<gene>
    <name evidence="8" type="ORF">G4P62_000501</name>
</gene>
<evidence type="ECO:0000256" key="1">
    <source>
        <dbReference type="ARBA" id="ARBA00022723"/>
    </source>
</evidence>
<dbReference type="Proteomes" id="UP000822369">
    <property type="component" value="Chromosome 2"/>
</dbReference>
<dbReference type="Gene3D" id="3.30.160.60">
    <property type="entry name" value="Classic Zinc Finger"/>
    <property type="match status" value="2"/>
</dbReference>
<dbReference type="FunFam" id="3.30.160.60:FF:000039">
    <property type="entry name" value="Zinc finger protein ZIC 1"/>
    <property type="match status" value="1"/>
</dbReference>
<keyword evidence="1" id="KW-0479">Metal-binding</keyword>
<feature type="non-terminal residue" evidence="8">
    <location>
        <position position="432"/>
    </location>
</feature>
<feature type="region of interest" description="Disordered" evidence="6">
    <location>
        <begin position="109"/>
        <end position="157"/>
    </location>
</feature>
<feature type="compositionally biased region" description="Low complexity" evidence="6">
    <location>
        <begin position="376"/>
        <end position="392"/>
    </location>
</feature>
<accession>A0A9D3C215</accession>
<keyword evidence="4" id="KW-0862">Zinc</keyword>
<name>A0A9D3C215_NOTFU</name>
<feature type="domain" description="C2H2-type" evidence="7">
    <location>
        <begin position="322"/>
        <end position="351"/>
    </location>
</feature>
<feature type="domain" description="C2H2-type" evidence="7">
    <location>
        <begin position="352"/>
        <end position="379"/>
    </location>
</feature>
<keyword evidence="3 5" id="KW-0863">Zinc-finger</keyword>
<comment type="caution">
    <text evidence="8">The sequence shown here is derived from an EMBL/GenBank/DDBJ whole genome shotgun (WGS) entry which is preliminary data.</text>
</comment>
<feature type="region of interest" description="Disordered" evidence="6">
    <location>
        <begin position="1"/>
        <end position="72"/>
    </location>
</feature>
<evidence type="ECO:0000259" key="7">
    <source>
        <dbReference type="PROSITE" id="PS50157"/>
    </source>
</evidence>
<dbReference type="InterPro" id="IPR013087">
    <property type="entry name" value="Znf_C2H2_type"/>
</dbReference>
<proteinExistence type="predicted"/>
<dbReference type="SUPFAM" id="SSF57667">
    <property type="entry name" value="beta-beta-alpha zinc fingers"/>
    <property type="match status" value="1"/>
</dbReference>
<dbReference type="SMART" id="SM00355">
    <property type="entry name" value="ZnF_C2H2"/>
    <property type="match status" value="2"/>
</dbReference>
<reference evidence="8" key="1">
    <citation type="submission" date="2020-03" db="EMBL/GenBank/DDBJ databases">
        <title>Intra-Species Differences in Population Size shape Life History and Genome Evolution.</title>
        <authorList>
            <person name="Willemsen D."/>
            <person name="Cui R."/>
            <person name="Valenzano D.R."/>
        </authorList>
    </citation>
    <scope>NUCLEOTIDE SEQUENCE</scope>
    <source>
        <strain evidence="8">GRZ</strain>
        <tissue evidence="8">Whole</tissue>
    </source>
</reference>
<dbReference type="PROSITE" id="PS00028">
    <property type="entry name" value="ZINC_FINGER_C2H2_1"/>
    <property type="match status" value="2"/>
</dbReference>
<protein>
    <submittedName>
        <fullName evidence="8">Zinc finger protein ZIC 3-like</fullName>
    </submittedName>
</protein>
<dbReference type="InterPro" id="IPR036236">
    <property type="entry name" value="Znf_C2H2_sf"/>
</dbReference>
<evidence type="ECO:0000256" key="2">
    <source>
        <dbReference type="ARBA" id="ARBA00022737"/>
    </source>
</evidence>
<dbReference type="Pfam" id="PF00096">
    <property type="entry name" value="zf-C2H2"/>
    <property type="match status" value="2"/>
</dbReference>
<dbReference type="PROSITE" id="PS50157">
    <property type="entry name" value="ZINC_FINGER_C2H2_2"/>
    <property type="match status" value="2"/>
</dbReference>
<sequence length="432" mass="46760">NERKLSTPGWTCLENLTREASRRHPDQMPEPPQLALLDVEEQRVYSEPLPDDRASHPISKGEPSQSSEKTHFGRLYPQSRSFASGSAWSTSRQARGSASSASRQARCSASSASCQVSGSGSTPVSISSHHRPCPRPSPPVPQTLAPPDSSVASCAPGTGPPDSVLACVGRPVPPFRGGSQHVLSPHSVQSCVNVNYSHLPLVSQSPKIPAPPVFKPSRSCLSCRIIVSMSSVFLIKTFLKRCCLFACLPSSPAIRSSPPLTSPVLVKHCDPNASELLTQHVSAQLPRYVRVHMSGSLFVRAVWVIHHVRARVCLNPAGEKPFKCEFDGCDRRFANSSDRKKHMHVHTSDKPYICKVCDKSYTHPSSLRKHMKVHESQGSESSPAASSGYESSTPPVLVSASTEDPTKTPPSAVQNTSGHSEGLAPNFNEWYV</sequence>
<evidence type="ECO:0000313" key="8">
    <source>
        <dbReference type="EMBL" id="KAF7228520.1"/>
    </source>
</evidence>
<dbReference type="PANTHER" id="PTHR19818:SF25">
    <property type="entry name" value="ZINC FINGER PROTEIN ZIC 3"/>
    <property type="match status" value="1"/>
</dbReference>
<evidence type="ECO:0000256" key="3">
    <source>
        <dbReference type="ARBA" id="ARBA00022771"/>
    </source>
</evidence>
<dbReference type="GO" id="GO:0008270">
    <property type="term" value="F:zinc ion binding"/>
    <property type="evidence" value="ECO:0007669"/>
    <property type="project" value="UniProtKB-KW"/>
</dbReference>
<dbReference type="GO" id="GO:0000981">
    <property type="term" value="F:DNA-binding transcription factor activity, RNA polymerase II-specific"/>
    <property type="evidence" value="ECO:0007669"/>
    <property type="project" value="TreeGrafter"/>
</dbReference>
<dbReference type="GO" id="GO:0005634">
    <property type="term" value="C:nucleus"/>
    <property type="evidence" value="ECO:0007669"/>
    <property type="project" value="UniProtKB-ARBA"/>
</dbReference>
<evidence type="ECO:0000256" key="4">
    <source>
        <dbReference type="ARBA" id="ARBA00022833"/>
    </source>
</evidence>
<dbReference type="GO" id="GO:0045944">
    <property type="term" value="P:positive regulation of transcription by RNA polymerase II"/>
    <property type="evidence" value="ECO:0007669"/>
    <property type="project" value="UniProtKB-ARBA"/>
</dbReference>
<feature type="compositionally biased region" description="Basic and acidic residues" evidence="6">
    <location>
        <begin position="40"/>
        <end position="55"/>
    </location>
</feature>
<feature type="compositionally biased region" description="Basic and acidic residues" evidence="6">
    <location>
        <begin position="16"/>
        <end position="27"/>
    </location>
</feature>
<dbReference type="EMBL" id="JAAVVJ010000002">
    <property type="protein sequence ID" value="KAF7228520.1"/>
    <property type="molecule type" value="Genomic_DNA"/>
</dbReference>